<keyword evidence="6 11" id="KW-0812">Transmembrane</keyword>
<dbReference type="OrthoDB" id="9786919at2"/>
<keyword evidence="9" id="KW-0902">Two-component regulatory system</keyword>
<dbReference type="Gene3D" id="1.10.287.130">
    <property type="match status" value="1"/>
</dbReference>
<comment type="caution">
    <text evidence="14">The sequence shown here is derived from an EMBL/GenBank/DDBJ whole genome shotgun (WGS) entry which is preliminary data.</text>
</comment>
<dbReference type="PRINTS" id="PR00344">
    <property type="entry name" value="BCTRLSENSOR"/>
</dbReference>
<evidence type="ECO:0000256" key="4">
    <source>
        <dbReference type="ARBA" id="ARBA00022553"/>
    </source>
</evidence>
<feature type="domain" description="Histidine kinase" evidence="12">
    <location>
        <begin position="130"/>
        <end position="340"/>
    </location>
</feature>
<keyword evidence="8 11" id="KW-1133">Transmembrane helix</keyword>
<dbReference type="CDD" id="cd00082">
    <property type="entry name" value="HisKA"/>
    <property type="match status" value="1"/>
</dbReference>
<dbReference type="SMART" id="SM00388">
    <property type="entry name" value="HisKA"/>
    <property type="match status" value="1"/>
</dbReference>
<dbReference type="EC" id="2.7.13.3" evidence="3"/>
<evidence type="ECO:0000256" key="7">
    <source>
        <dbReference type="ARBA" id="ARBA00022777"/>
    </source>
</evidence>
<evidence type="ECO:0000256" key="11">
    <source>
        <dbReference type="SAM" id="Phobius"/>
    </source>
</evidence>
<evidence type="ECO:0000256" key="1">
    <source>
        <dbReference type="ARBA" id="ARBA00000085"/>
    </source>
</evidence>
<reference evidence="14 15" key="2">
    <citation type="submission" date="2019-09" db="EMBL/GenBank/DDBJ databases">
        <authorList>
            <person name="Jin C."/>
        </authorList>
    </citation>
    <scope>NUCLEOTIDE SEQUENCE [LARGE SCALE GENOMIC DNA]</scope>
    <source>
        <strain evidence="14 15">AN110305</strain>
    </source>
</reference>
<dbReference type="CDD" id="cd06225">
    <property type="entry name" value="HAMP"/>
    <property type="match status" value="1"/>
</dbReference>
<comment type="catalytic activity">
    <reaction evidence="1">
        <text>ATP + protein L-histidine = ADP + protein N-phospho-L-histidine.</text>
        <dbReference type="EC" id="2.7.13.3"/>
    </reaction>
</comment>
<dbReference type="AlphaFoldDB" id="A0A5B2WTC4"/>
<evidence type="ECO:0000313" key="15">
    <source>
        <dbReference type="Proteomes" id="UP000323454"/>
    </source>
</evidence>
<dbReference type="Pfam" id="PF02518">
    <property type="entry name" value="HATPase_c"/>
    <property type="match status" value="1"/>
</dbReference>
<organism evidence="14 15">
    <name type="scientific">Solihabitans fulvus</name>
    <dbReference type="NCBI Taxonomy" id="1892852"/>
    <lineage>
        <taxon>Bacteria</taxon>
        <taxon>Bacillati</taxon>
        <taxon>Actinomycetota</taxon>
        <taxon>Actinomycetes</taxon>
        <taxon>Pseudonocardiales</taxon>
        <taxon>Pseudonocardiaceae</taxon>
        <taxon>Solihabitans</taxon>
    </lineage>
</organism>
<evidence type="ECO:0000256" key="10">
    <source>
        <dbReference type="ARBA" id="ARBA00023136"/>
    </source>
</evidence>
<dbReference type="Gene3D" id="6.10.340.10">
    <property type="match status" value="1"/>
</dbReference>
<dbReference type="SMART" id="SM00387">
    <property type="entry name" value="HATPase_c"/>
    <property type="match status" value="1"/>
</dbReference>
<protein>
    <recommendedName>
        <fullName evidence="3">histidine kinase</fullName>
        <ecNumber evidence="3">2.7.13.3</ecNumber>
    </recommendedName>
</protein>
<evidence type="ECO:0000256" key="3">
    <source>
        <dbReference type="ARBA" id="ARBA00012438"/>
    </source>
</evidence>
<reference evidence="14 15" key="1">
    <citation type="submission" date="2019-09" db="EMBL/GenBank/DDBJ databases">
        <title>Goodfellowia gen. nov., a new genus of the Pseudonocardineae related to Actinoalloteichus, containing Goodfellowia coeruleoviolacea gen. nov., comb. nov. gen. nov., comb. nov.</title>
        <authorList>
            <person name="Labeda D."/>
        </authorList>
    </citation>
    <scope>NUCLEOTIDE SEQUENCE [LARGE SCALE GENOMIC DNA]</scope>
    <source>
        <strain evidence="14 15">AN110305</strain>
    </source>
</reference>
<dbReference type="InterPro" id="IPR036890">
    <property type="entry name" value="HATPase_C_sf"/>
</dbReference>
<dbReference type="Pfam" id="PF00672">
    <property type="entry name" value="HAMP"/>
    <property type="match status" value="1"/>
</dbReference>
<feature type="transmembrane region" description="Helical" evidence="11">
    <location>
        <begin position="47"/>
        <end position="72"/>
    </location>
</feature>
<dbReference type="GO" id="GO:0005886">
    <property type="term" value="C:plasma membrane"/>
    <property type="evidence" value="ECO:0007669"/>
    <property type="project" value="UniProtKB-SubCell"/>
</dbReference>
<dbReference type="Gene3D" id="3.30.565.10">
    <property type="entry name" value="Histidine kinase-like ATPase, C-terminal domain"/>
    <property type="match status" value="1"/>
</dbReference>
<dbReference type="SUPFAM" id="SSF47384">
    <property type="entry name" value="Homodimeric domain of signal transducing histidine kinase"/>
    <property type="match status" value="1"/>
</dbReference>
<dbReference type="PANTHER" id="PTHR45436">
    <property type="entry name" value="SENSOR HISTIDINE KINASE YKOH"/>
    <property type="match status" value="1"/>
</dbReference>
<dbReference type="PANTHER" id="PTHR45436:SF16">
    <property type="entry name" value="HISTIDINE KINASE"/>
    <property type="match status" value="1"/>
</dbReference>
<evidence type="ECO:0000256" key="5">
    <source>
        <dbReference type="ARBA" id="ARBA00022679"/>
    </source>
</evidence>
<dbReference type="InterPro" id="IPR036097">
    <property type="entry name" value="HisK_dim/P_sf"/>
</dbReference>
<name>A0A5B2WTC4_9PSEU</name>
<dbReference type="InterPro" id="IPR005467">
    <property type="entry name" value="His_kinase_dom"/>
</dbReference>
<evidence type="ECO:0000313" key="14">
    <source>
        <dbReference type="EMBL" id="KAA2254981.1"/>
    </source>
</evidence>
<proteinExistence type="predicted"/>
<dbReference type="SMART" id="SM00304">
    <property type="entry name" value="HAMP"/>
    <property type="match status" value="1"/>
</dbReference>
<gene>
    <name evidence="14" type="ORF">F0L68_29545</name>
</gene>
<dbReference type="PROSITE" id="PS50885">
    <property type="entry name" value="HAMP"/>
    <property type="match status" value="1"/>
</dbReference>
<keyword evidence="7" id="KW-0418">Kinase</keyword>
<keyword evidence="4" id="KW-0597">Phosphoprotein</keyword>
<evidence type="ECO:0000256" key="8">
    <source>
        <dbReference type="ARBA" id="ARBA00022989"/>
    </source>
</evidence>
<evidence type="ECO:0000256" key="2">
    <source>
        <dbReference type="ARBA" id="ARBA00004236"/>
    </source>
</evidence>
<dbReference type="InterPro" id="IPR003660">
    <property type="entry name" value="HAMP_dom"/>
</dbReference>
<feature type="domain" description="HAMP" evidence="13">
    <location>
        <begin position="69"/>
        <end position="122"/>
    </location>
</feature>
<dbReference type="InterPro" id="IPR004358">
    <property type="entry name" value="Sig_transdc_His_kin-like_C"/>
</dbReference>
<accession>A0A5B2WTC4</accession>
<keyword evidence="15" id="KW-1185">Reference proteome</keyword>
<dbReference type="EMBL" id="VUOB01000059">
    <property type="protein sequence ID" value="KAA2254981.1"/>
    <property type="molecule type" value="Genomic_DNA"/>
</dbReference>
<dbReference type="InterPro" id="IPR003661">
    <property type="entry name" value="HisK_dim/P_dom"/>
</dbReference>
<dbReference type="SUPFAM" id="SSF55874">
    <property type="entry name" value="ATPase domain of HSP90 chaperone/DNA topoisomerase II/histidine kinase"/>
    <property type="match status" value="1"/>
</dbReference>
<dbReference type="Proteomes" id="UP000323454">
    <property type="component" value="Unassembled WGS sequence"/>
</dbReference>
<dbReference type="Pfam" id="PF00512">
    <property type="entry name" value="HisKA"/>
    <property type="match status" value="1"/>
</dbReference>
<evidence type="ECO:0000259" key="12">
    <source>
        <dbReference type="PROSITE" id="PS50109"/>
    </source>
</evidence>
<keyword evidence="5" id="KW-0808">Transferase</keyword>
<dbReference type="SUPFAM" id="SSF158472">
    <property type="entry name" value="HAMP domain-like"/>
    <property type="match status" value="1"/>
</dbReference>
<evidence type="ECO:0000256" key="9">
    <source>
        <dbReference type="ARBA" id="ARBA00023012"/>
    </source>
</evidence>
<dbReference type="PROSITE" id="PS50109">
    <property type="entry name" value="HIS_KIN"/>
    <property type="match status" value="1"/>
</dbReference>
<comment type="subcellular location">
    <subcellularLocation>
        <location evidence="2">Cell membrane</location>
    </subcellularLocation>
</comment>
<dbReference type="GO" id="GO:0000155">
    <property type="term" value="F:phosphorelay sensor kinase activity"/>
    <property type="evidence" value="ECO:0007669"/>
    <property type="project" value="InterPro"/>
</dbReference>
<keyword evidence="10 11" id="KW-0472">Membrane</keyword>
<evidence type="ECO:0000256" key="6">
    <source>
        <dbReference type="ARBA" id="ARBA00022692"/>
    </source>
</evidence>
<dbReference type="InterPro" id="IPR003594">
    <property type="entry name" value="HATPase_dom"/>
</dbReference>
<dbReference type="InterPro" id="IPR050428">
    <property type="entry name" value="TCS_sensor_his_kinase"/>
</dbReference>
<evidence type="ECO:0000259" key="13">
    <source>
        <dbReference type="PROSITE" id="PS50885"/>
    </source>
</evidence>
<sequence>MAVVFLLGIGVGCTLLAVMLAPRITEGLTFAYTTASRVLTFSQVSSVGFLAGALLGAALAAFLGWLLAGVLLRPLSLMTAATARLNPQSLGQRVSFTSNSKELGELAGSVDAMLDRLATGFDSQSRFVANASHELRTPLAVQRTLVEVAMQAPDASQDLRRLGAQLLLVNERSERMIEGLLALAVSDRGITGNAPVRLDQLVLGVLNDYREKLAAQGIELTHALDERVVAGDSALLERLVVNLVENAIKYNEPGGWIHVRVGDEPALMVHNSGQRVPAEAVSRLFEPFRRLTNDRTDHGGGAGLGLSIARSITDAHGGGIGAVPGDHGGLRVEVMLPAASL</sequence>